<evidence type="ECO:0000313" key="3">
    <source>
        <dbReference type="Proteomes" id="UP000807306"/>
    </source>
</evidence>
<organism evidence="2 3">
    <name type="scientific">Crepidotus variabilis</name>
    <dbReference type="NCBI Taxonomy" id="179855"/>
    <lineage>
        <taxon>Eukaryota</taxon>
        <taxon>Fungi</taxon>
        <taxon>Dikarya</taxon>
        <taxon>Basidiomycota</taxon>
        <taxon>Agaricomycotina</taxon>
        <taxon>Agaricomycetes</taxon>
        <taxon>Agaricomycetidae</taxon>
        <taxon>Agaricales</taxon>
        <taxon>Agaricineae</taxon>
        <taxon>Crepidotaceae</taxon>
        <taxon>Crepidotus</taxon>
    </lineage>
</organism>
<evidence type="ECO:0000313" key="2">
    <source>
        <dbReference type="EMBL" id="KAF9528722.1"/>
    </source>
</evidence>
<protein>
    <submittedName>
        <fullName evidence="2">Uncharacterized protein</fullName>
    </submittedName>
</protein>
<sequence>MAAWAYLVKRTFDRYIKRPPSTPPSSAGLIPTFIPLVLITLYNLNVIFTFIQRQWSESHLPFSSRHSLQHQPSLL</sequence>
<dbReference type="AlphaFoldDB" id="A0A9P6JPP1"/>
<keyword evidence="1" id="KW-0472">Membrane</keyword>
<evidence type="ECO:0000256" key="1">
    <source>
        <dbReference type="SAM" id="Phobius"/>
    </source>
</evidence>
<reference evidence="2" key="1">
    <citation type="submission" date="2020-11" db="EMBL/GenBank/DDBJ databases">
        <authorList>
            <consortium name="DOE Joint Genome Institute"/>
            <person name="Ahrendt S."/>
            <person name="Riley R."/>
            <person name="Andreopoulos W."/>
            <person name="Labutti K."/>
            <person name="Pangilinan J."/>
            <person name="Ruiz-Duenas F.J."/>
            <person name="Barrasa J.M."/>
            <person name="Sanchez-Garcia M."/>
            <person name="Camarero S."/>
            <person name="Miyauchi S."/>
            <person name="Serrano A."/>
            <person name="Linde D."/>
            <person name="Babiker R."/>
            <person name="Drula E."/>
            <person name="Ayuso-Fernandez I."/>
            <person name="Pacheco R."/>
            <person name="Padilla G."/>
            <person name="Ferreira P."/>
            <person name="Barriuso J."/>
            <person name="Kellner H."/>
            <person name="Castanera R."/>
            <person name="Alfaro M."/>
            <person name="Ramirez L."/>
            <person name="Pisabarro A.G."/>
            <person name="Kuo A."/>
            <person name="Tritt A."/>
            <person name="Lipzen A."/>
            <person name="He G."/>
            <person name="Yan M."/>
            <person name="Ng V."/>
            <person name="Cullen D."/>
            <person name="Martin F."/>
            <person name="Rosso M.-N."/>
            <person name="Henrissat B."/>
            <person name="Hibbett D."/>
            <person name="Martinez A.T."/>
            <person name="Grigoriev I.V."/>
        </authorList>
    </citation>
    <scope>NUCLEOTIDE SEQUENCE</scope>
    <source>
        <strain evidence="2">CBS 506.95</strain>
    </source>
</reference>
<comment type="caution">
    <text evidence="2">The sequence shown here is derived from an EMBL/GenBank/DDBJ whole genome shotgun (WGS) entry which is preliminary data.</text>
</comment>
<keyword evidence="1" id="KW-0812">Transmembrane</keyword>
<dbReference type="Proteomes" id="UP000807306">
    <property type="component" value="Unassembled WGS sequence"/>
</dbReference>
<proteinExistence type="predicted"/>
<keyword evidence="1" id="KW-1133">Transmembrane helix</keyword>
<dbReference type="EMBL" id="MU157851">
    <property type="protein sequence ID" value="KAF9528722.1"/>
    <property type="molecule type" value="Genomic_DNA"/>
</dbReference>
<feature type="transmembrane region" description="Helical" evidence="1">
    <location>
        <begin position="29"/>
        <end position="51"/>
    </location>
</feature>
<keyword evidence="3" id="KW-1185">Reference proteome</keyword>
<name>A0A9P6JPP1_9AGAR</name>
<accession>A0A9P6JPP1</accession>
<gene>
    <name evidence="2" type="ORF">CPB83DRAFT_854164</name>
</gene>